<dbReference type="GeneID" id="60366237"/>
<organism evidence="1 2">
    <name type="scientific">Bacteroides fragilis</name>
    <dbReference type="NCBI Taxonomy" id="817"/>
    <lineage>
        <taxon>Bacteria</taxon>
        <taxon>Pseudomonadati</taxon>
        <taxon>Bacteroidota</taxon>
        <taxon>Bacteroidia</taxon>
        <taxon>Bacteroidales</taxon>
        <taxon>Bacteroidaceae</taxon>
        <taxon>Bacteroides</taxon>
    </lineage>
</organism>
<protein>
    <submittedName>
        <fullName evidence="1">Uncharacterized protein</fullName>
    </submittedName>
</protein>
<dbReference type="Proteomes" id="UP000318041">
    <property type="component" value="Unassembled WGS sequence"/>
</dbReference>
<dbReference type="EMBL" id="VOHY01000028">
    <property type="protein sequence ID" value="TWV67238.1"/>
    <property type="molecule type" value="Genomic_DNA"/>
</dbReference>
<dbReference type="RefSeq" id="WP_008769551.1">
    <property type="nucleotide sequence ID" value="NZ_CBCSKQ010000029.1"/>
</dbReference>
<accession>A0A5C6KX60</accession>
<proteinExistence type="predicted"/>
<evidence type="ECO:0000313" key="2">
    <source>
        <dbReference type="Proteomes" id="UP000318041"/>
    </source>
</evidence>
<dbReference type="PROSITE" id="PS51257">
    <property type="entry name" value="PROKAR_LIPOPROTEIN"/>
    <property type="match status" value="1"/>
</dbReference>
<reference evidence="1 2" key="1">
    <citation type="submission" date="2019-08" db="EMBL/GenBank/DDBJ databases">
        <title>Genome sequencing of Bacteroides fragilis Sample_iSURF_9.</title>
        <authorList>
            <person name="Chandler J.E."/>
            <person name="Ruoff K.L."/>
            <person name="Price C.E."/>
            <person name="Valls R.A."/>
            <person name="O'Toole G.A."/>
        </authorList>
    </citation>
    <scope>NUCLEOTIDE SEQUENCE [LARGE SCALE GENOMIC DNA]</scope>
    <source>
        <strain evidence="1 2">CFPLTA004_1B</strain>
    </source>
</reference>
<gene>
    <name evidence="1" type="ORF">FSA08_23455</name>
</gene>
<dbReference type="AlphaFoldDB" id="A0A5C6KX60"/>
<evidence type="ECO:0000313" key="1">
    <source>
        <dbReference type="EMBL" id="TWV67238.1"/>
    </source>
</evidence>
<name>A0A5C6KX60_BACFG</name>
<sequence length="379" mass="43296">MTMKRYIRQILLGTLLLGSACTNHQEVIEGDTSVSVVFKTRQLPSTKGENDDEISVLIFRKEKDQFTKVESIQESPWLFEQEQLQKNILLPTGIYRFLLAKGFSNSPGNSGKISFVTDNNPGNLVSTSYDRNYYFQYPTRTLNGQTELNHCTTALFTDKNEESTQNSQTEYDLSQTNRTLIARKISHLQGQVCFIIQRAKKENGQYTLIDSPENSFDNALKKISAINLTIEGSSQCCYLSETGLIFKSPMSYHCLVQLQNGDYSFKRFDADQFVSLFSPIIEKTDYQRYEGAAYCEGPLLFPAPLDQTIRVTIDIDYTGTLKNKTFTLENIPLERNKMYLFTLWLLNEDVDISISPDADLDLEELKFNNQITGNDGFWN</sequence>
<comment type="caution">
    <text evidence="1">The sequence shown here is derived from an EMBL/GenBank/DDBJ whole genome shotgun (WGS) entry which is preliminary data.</text>
</comment>